<feature type="domain" description="Knr4/Smi1-like" evidence="1">
    <location>
        <begin position="7"/>
        <end position="176"/>
    </location>
</feature>
<dbReference type="SUPFAM" id="SSF160631">
    <property type="entry name" value="SMI1/KNR4-like"/>
    <property type="match status" value="1"/>
</dbReference>
<accession>A0ABU3LMJ1</accession>
<evidence type="ECO:0000313" key="3">
    <source>
        <dbReference type="Proteomes" id="UP001257948"/>
    </source>
</evidence>
<evidence type="ECO:0000313" key="2">
    <source>
        <dbReference type="EMBL" id="MDT7840441.1"/>
    </source>
</evidence>
<gene>
    <name evidence="2" type="ORF">RQC66_06840</name>
</gene>
<organism evidence="2 3">
    <name type="scientific">Streptomyces justiciae</name>
    <dbReference type="NCBI Taxonomy" id="2780140"/>
    <lineage>
        <taxon>Bacteria</taxon>
        <taxon>Bacillati</taxon>
        <taxon>Actinomycetota</taxon>
        <taxon>Actinomycetes</taxon>
        <taxon>Kitasatosporales</taxon>
        <taxon>Streptomycetaceae</taxon>
        <taxon>Streptomyces</taxon>
    </lineage>
</organism>
<dbReference type="EMBL" id="JAVTLL010000004">
    <property type="protein sequence ID" value="MDT7840441.1"/>
    <property type="molecule type" value="Genomic_DNA"/>
</dbReference>
<protein>
    <submittedName>
        <fullName evidence="2">SMI1/KNR4 family protein</fullName>
    </submittedName>
</protein>
<name>A0ABU3LMJ1_9ACTN</name>
<sequence length="187" mass="20284">MAPIPPPLTEAEVADAERELGVAFPAEYRAYLLGVSAGGAVSRLARTERGWWWENNGPPARELLALPFPHPDSYAAEDDALVDREPRAEDFADQLAYADAWRNWDDECGAFEDRKTAGAIVAQEHGCGFATLLALTGPLAGTLWWDGRATCGLIVPLSLDRLPGTPPITFAAWLGRNSWDLLPAGWG</sequence>
<dbReference type="SMART" id="SM00860">
    <property type="entry name" value="SMI1_KNR4"/>
    <property type="match status" value="1"/>
</dbReference>
<dbReference type="RefSeq" id="WP_314199037.1">
    <property type="nucleotide sequence ID" value="NZ_JAVTLL010000004.1"/>
</dbReference>
<dbReference type="InterPro" id="IPR037883">
    <property type="entry name" value="Knr4/Smi1-like_sf"/>
</dbReference>
<reference evidence="3" key="1">
    <citation type="submission" date="2023-07" db="EMBL/GenBank/DDBJ databases">
        <title>Draft genome sequence of the endophytic actinobacterium Streptomyces justiciae WPN32, a potential antibiotic producer.</title>
        <authorList>
            <person name="Yasawong M."/>
            <person name="Pana W."/>
            <person name="Ganta P."/>
            <person name="Santapan N."/>
            <person name="Songngamsuk T."/>
            <person name="Phatcharaharikarn M."/>
            <person name="Kerdtoob S."/>
            <person name="Nantapong N."/>
        </authorList>
    </citation>
    <scope>NUCLEOTIDE SEQUENCE [LARGE SCALE GENOMIC DNA]</scope>
    <source>
        <strain evidence="3">WPN32</strain>
    </source>
</reference>
<dbReference type="Proteomes" id="UP001257948">
    <property type="component" value="Unassembled WGS sequence"/>
</dbReference>
<dbReference type="InterPro" id="IPR018958">
    <property type="entry name" value="Knr4/Smi1-like_dom"/>
</dbReference>
<comment type="caution">
    <text evidence="2">The sequence shown here is derived from an EMBL/GenBank/DDBJ whole genome shotgun (WGS) entry which is preliminary data.</text>
</comment>
<keyword evidence="3" id="KW-1185">Reference proteome</keyword>
<proteinExistence type="predicted"/>
<evidence type="ECO:0000259" key="1">
    <source>
        <dbReference type="SMART" id="SM00860"/>
    </source>
</evidence>